<feature type="transmembrane region" description="Helical" evidence="3">
    <location>
        <begin position="447"/>
        <end position="465"/>
    </location>
</feature>
<dbReference type="SUPFAM" id="SSF48452">
    <property type="entry name" value="TPR-like"/>
    <property type="match status" value="1"/>
</dbReference>
<dbReference type="Gene3D" id="2.120.10.30">
    <property type="entry name" value="TolB, C-terminal domain"/>
    <property type="match status" value="1"/>
</dbReference>
<dbReference type="InterPro" id="IPR050952">
    <property type="entry name" value="TRIM-NHL_E3_ligases"/>
</dbReference>
<evidence type="ECO:0000256" key="1">
    <source>
        <dbReference type="ARBA" id="ARBA00022737"/>
    </source>
</evidence>
<dbReference type="SUPFAM" id="SSF101898">
    <property type="entry name" value="NHL repeat"/>
    <property type="match status" value="1"/>
</dbReference>
<dbReference type="Pfam" id="PF01436">
    <property type="entry name" value="NHL"/>
    <property type="match status" value="1"/>
</dbReference>
<sequence length="500" mass="56480">MKVSMRMAKRSAVLLLILSLLLPAAAYAANPYEGYIYNNLNDDVRSINGYLYHDSWDGLDGETGPLNGPEDIFIDASDRLYIADTGNNRILMLDEDFHLIRVYGDEEGPGKLSGPKGVFVTEDGMVYVADTNNKRIAIFQPDGSFLRELPEPESPLLGANFVYSPAKLIVDKRGYLFVVSNGTTNGLLQISQNGEFESYFGGNRVSFNWTRLLLRWFATEEQRAQIVSERPLEISNLYQDEEGFIYTTTMGGEVNQIKRLSPVGVDTLNQGAVYYGDYYYSGPFDLPIFVDITVDSKGIITAIDQNTNKAFQYDKLGNLLFIFGGTGEQNGLFKTVSAIDQTSDGTIYIADSSRHRVDRFRTTPFGALVHQASELYVEGRYTEAEQLWHEVLRYNANYDMAYNAIGKALYKAERYKEAMEYFRLARNKAEYSAAFKEYRKEMMREHFEILFAAAAGLFLVLRFLLPRLIRRLRRALGNRSRLGAGRSVRQAALTKEGEAG</sequence>
<evidence type="ECO:0008006" key="7">
    <source>
        <dbReference type="Google" id="ProtNLM"/>
    </source>
</evidence>
<accession>A0A916VGE2</accession>
<dbReference type="RefSeq" id="WP_200966850.1">
    <property type="nucleotide sequence ID" value="NZ_BMAQ01000021.1"/>
</dbReference>
<dbReference type="CDD" id="cd05819">
    <property type="entry name" value="NHL"/>
    <property type="match status" value="1"/>
</dbReference>
<dbReference type="PANTHER" id="PTHR24104">
    <property type="entry name" value="E3 UBIQUITIN-PROTEIN LIGASE NHLRC1-RELATED"/>
    <property type="match status" value="1"/>
</dbReference>
<dbReference type="PANTHER" id="PTHR24104:SF25">
    <property type="entry name" value="PROTEIN LIN-41"/>
    <property type="match status" value="1"/>
</dbReference>
<dbReference type="EMBL" id="BMAQ01000021">
    <property type="protein sequence ID" value="GFR38614.1"/>
    <property type="molecule type" value="Genomic_DNA"/>
</dbReference>
<dbReference type="InterPro" id="IPR019734">
    <property type="entry name" value="TPR_rpt"/>
</dbReference>
<evidence type="ECO:0000256" key="2">
    <source>
        <dbReference type="PROSITE-ProRule" id="PRU00504"/>
    </source>
</evidence>
<keyword evidence="4" id="KW-0732">Signal</keyword>
<feature type="signal peptide" evidence="4">
    <location>
        <begin position="1"/>
        <end position="28"/>
    </location>
</feature>
<keyword evidence="3" id="KW-0812">Transmembrane</keyword>
<dbReference type="Gene3D" id="2.40.10.500">
    <property type="match status" value="1"/>
</dbReference>
<dbReference type="InterPro" id="IPR001258">
    <property type="entry name" value="NHL_repeat"/>
</dbReference>
<keyword evidence="6" id="KW-1185">Reference proteome</keyword>
<protein>
    <recommendedName>
        <fullName evidence="7">NHL repeat-containing protein</fullName>
    </recommendedName>
</protein>
<evidence type="ECO:0000256" key="3">
    <source>
        <dbReference type="SAM" id="Phobius"/>
    </source>
</evidence>
<dbReference type="InterPro" id="IPR011042">
    <property type="entry name" value="6-blade_b-propeller_TolB-like"/>
</dbReference>
<keyword evidence="3" id="KW-1133">Transmembrane helix</keyword>
<dbReference type="AlphaFoldDB" id="A0A916VGE2"/>
<proteinExistence type="predicted"/>
<name>A0A916VGE2_9BACL</name>
<dbReference type="PROSITE" id="PS51125">
    <property type="entry name" value="NHL"/>
    <property type="match status" value="1"/>
</dbReference>
<evidence type="ECO:0000313" key="5">
    <source>
        <dbReference type="EMBL" id="GFR38614.1"/>
    </source>
</evidence>
<evidence type="ECO:0000313" key="6">
    <source>
        <dbReference type="Proteomes" id="UP000654993"/>
    </source>
</evidence>
<reference evidence="5" key="1">
    <citation type="submission" date="2020-08" db="EMBL/GenBank/DDBJ databases">
        <authorList>
            <person name="Uke A."/>
            <person name="Chhe C."/>
            <person name="Baramee S."/>
            <person name="Kosugi A."/>
        </authorList>
    </citation>
    <scope>NUCLEOTIDE SEQUENCE</scope>
    <source>
        <strain evidence="5">DA-C8</strain>
    </source>
</reference>
<dbReference type="InterPro" id="IPR011990">
    <property type="entry name" value="TPR-like_helical_dom_sf"/>
</dbReference>
<dbReference type="Gene3D" id="1.25.40.10">
    <property type="entry name" value="Tetratricopeptide repeat domain"/>
    <property type="match status" value="1"/>
</dbReference>
<dbReference type="GO" id="GO:0008270">
    <property type="term" value="F:zinc ion binding"/>
    <property type="evidence" value="ECO:0007669"/>
    <property type="project" value="UniProtKB-KW"/>
</dbReference>
<keyword evidence="3" id="KW-0472">Membrane</keyword>
<dbReference type="Proteomes" id="UP000654993">
    <property type="component" value="Unassembled WGS sequence"/>
</dbReference>
<evidence type="ECO:0000256" key="4">
    <source>
        <dbReference type="SAM" id="SignalP"/>
    </source>
</evidence>
<comment type="caution">
    <text evidence="5">The sequence shown here is derived from an EMBL/GenBank/DDBJ whole genome shotgun (WGS) entry which is preliminary data.</text>
</comment>
<reference evidence="5" key="2">
    <citation type="journal article" date="2021" name="Data Brief">
        <title>Draft genome sequence data of the facultative, thermophilic, xylanolytic bacterium Paenibacillus sp. strain DA-C8.</title>
        <authorList>
            <person name="Chhe C."/>
            <person name="Uke A."/>
            <person name="Baramee S."/>
            <person name="Ungkulpasvich U."/>
            <person name="Tachaapaikoon C."/>
            <person name="Pason P."/>
            <person name="Waeonukul R."/>
            <person name="Ratanakhanokchai K."/>
            <person name="Kosugi A."/>
        </authorList>
    </citation>
    <scope>NUCLEOTIDE SEQUENCE</scope>
    <source>
        <strain evidence="5">DA-C8</strain>
    </source>
</reference>
<keyword evidence="1" id="KW-0677">Repeat</keyword>
<organism evidence="5 6">
    <name type="scientific">Insulibacter thermoxylanivorax</name>
    <dbReference type="NCBI Taxonomy" id="2749268"/>
    <lineage>
        <taxon>Bacteria</taxon>
        <taxon>Bacillati</taxon>
        <taxon>Bacillota</taxon>
        <taxon>Bacilli</taxon>
        <taxon>Bacillales</taxon>
        <taxon>Paenibacillaceae</taxon>
        <taxon>Insulibacter</taxon>
    </lineage>
</organism>
<feature type="chain" id="PRO_5037066360" description="NHL repeat-containing protein" evidence="4">
    <location>
        <begin position="29"/>
        <end position="500"/>
    </location>
</feature>
<feature type="repeat" description="NHL" evidence="2">
    <location>
        <begin position="108"/>
        <end position="142"/>
    </location>
</feature>
<dbReference type="SMART" id="SM00028">
    <property type="entry name" value="TPR"/>
    <property type="match status" value="2"/>
</dbReference>
<gene>
    <name evidence="5" type="ORF">PRECH8_19100</name>
</gene>